<keyword evidence="3" id="KW-0732">Signal</keyword>
<dbReference type="PANTHER" id="PTHR48070">
    <property type="entry name" value="ESTERASE OVCA2"/>
    <property type="match status" value="1"/>
</dbReference>
<evidence type="ECO:0000313" key="6">
    <source>
        <dbReference type="Proteomes" id="UP001530293"/>
    </source>
</evidence>
<dbReference type="Pfam" id="PF03959">
    <property type="entry name" value="FSH1"/>
    <property type="match status" value="1"/>
</dbReference>
<evidence type="ECO:0000256" key="1">
    <source>
        <dbReference type="ARBA" id="ARBA00022801"/>
    </source>
</evidence>
<name>A0ABD3M0Y3_9STRA</name>
<feature type="chain" id="PRO_5044825436" description="Serine hydrolase domain-containing protein" evidence="3">
    <location>
        <begin position="19"/>
        <end position="287"/>
    </location>
</feature>
<comment type="caution">
    <text evidence="5">The sequence shown here is derived from an EMBL/GenBank/DDBJ whole genome shotgun (WGS) entry which is preliminary data.</text>
</comment>
<evidence type="ECO:0000313" key="5">
    <source>
        <dbReference type="EMBL" id="KAL3757700.1"/>
    </source>
</evidence>
<evidence type="ECO:0000259" key="4">
    <source>
        <dbReference type="Pfam" id="PF03959"/>
    </source>
</evidence>
<feature type="domain" description="Serine hydrolase" evidence="4">
    <location>
        <begin position="65"/>
        <end position="269"/>
    </location>
</feature>
<dbReference type="Proteomes" id="UP001530293">
    <property type="component" value="Unassembled WGS sequence"/>
</dbReference>
<feature type="compositionally biased region" description="Low complexity" evidence="2">
    <location>
        <begin position="41"/>
        <end position="55"/>
    </location>
</feature>
<dbReference type="InterPro" id="IPR050593">
    <property type="entry name" value="LovG"/>
</dbReference>
<evidence type="ECO:0000256" key="3">
    <source>
        <dbReference type="SAM" id="SignalP"/>
    </source>
</evidence>
<gene>
    <name evidence="5" type="ORF">ACHAWU_004485</name>
</gene>
<sequence length="287" mass="31518">MTIPLTFLLATGLTTNSALHNSSRYTSMMELNKSLITRRLPGPTTTSLPSSKSSSVMNDEASNSRKPRILCLHGKFQSGYIFSNKIAGARRKIEREYELHFLDGPILLPQTNEDDDGADNNDDNIVNDERLAPRSWWLRSEDGKHTLVREAFDYVMQQTEVDQYDAIIGFSQGGTLATALALSGMFPNVQAVCTAGAPYIAEAFDVASQLCNNSSLKDGFDVPKLHLAGETDALVAVDSTRELCQKGGNGKLILHDQGHLFPTRSARVKEVLEFLGAALSVENIIRR</sequence>
<reference evidence="5 6" key="1">
    <citation type="submission" date="2024-10" db="EMBL/GenBank/DDBJ databases">
        <title>Updated reference genomes for cyclostephanoid diatoms.</title>
        <authorList>
            <person name="Roberts W.R."/>
            <person name="Alverson A.J."/>
        </authorList>
    </citation>
    <scope>NUCLEOTIDE SEQUENCE [LARGE SCALE GENOMIC DNA]</scope>
    <source>
        <strain evidence="5 6">AJA232-27</strain>
    </source>
</reference>
<organism evidence="5 6">
    <name type="scientific">Discostella pseudostelligera</name>
    <dbReference type="NCBI Taxonomy" id="259834"/>
    <lineage>
        <taxon>Eukaryota</taxon>
        <taxon>Sar</taxon>
        <taxon>Stramenopiles</taxon>
        <taxon>Ochrophyta</taxon>
        <taxon>Bacillariophyta</taxon>
        <taxon>Coscinodiscophyceae</taxon>
        <taxon>Thalassiosirophycidae</taxon>
        <taxon>Stephanodiscales</taxon>
        <taxon>Stephanodiscaceae</taxon>
        <taxon>Discostella</taxon>
    </lineage>
</organism>
<dbReference type="PANTHER" id="PTHR48070:SF6">
    <property type="entry name" value="ESTERASE OVCA2"/>
    <property type="match status" value="1"/>
</dbReference>
<protein>
    <recommendedName>
        <fullName evidence="4">Serine hydrolase domain-containing protein</fullName>
    </recommendedName>
</protein>
<evidence type="ECO:0000256" key="2">
    <source>
        <dbReference type="SAM" id="MobiDB-lite"/>
    </source>
</evidence>
<feature type="region of interest" description="Disordered" evidence="2">
    <location>
        <begin position="38"/>
        <end position="62"/>
    </location>
</feature>
<feature type="signal peptide" evidence="3">
    <location>
        <begin position="1"/>
        <end position="18"/>
    </location>
</feature>
<keyword evidence="1" id="KW-0378">Hydrolase</keyword>
<dbReference type="AlphaFoldDB" id="A0ABD3M0Y3"/>
<proteinExistence type="predicted"/>
<keyword evidence="6" id="KW-1185">Reference proteome</keyword>
<dbReference type="InterPro" id="IPR029058">
    <property type="entry name" value="AB_hydrolase_fold"/>
</dbReference>
<dbReference type="InterPro" id="IPR005645">
    <property type="entry name" value="FSH-like_dom"/>
</dbReference>
<accession>A0ABD3M0Y3</accession>
<dbReference type="EMBL" id="JALLBG020000255">
    <property type="protein sequence ID" value="KAL3757700.1"/>
    <property type="molecule type" value="Genomic_DNA"/>
</dbReference>
<dbReference type="Gene3D" id="3.40.50.1820">
    <property type="entry name" value="alpha/beta hydrolase"/>
    <property type="match status" value="1"/>
</dbReference>
<dbReference type="GO" id="GO:0016787">
    <property type="term" value="F:hydrolase activity"/>
    <property type="evidence" value="ECO:0007669"/>
    <property type="project" value="UniProtKB-KW"/>
</dbReference>
<dbReference type="SUPFAM" id="SSF53474">
    <property type="entry name" value="alpha/beta-Hydrolases"/>
    <property type="match status" value="1"/>
</dbReference>